<dbReference type="EMBL" id="KZ293415">
    <property type="protein sequence ID" value="PBK78917.1"/>
    <property type="molecule type" value="Genomic_DNA"/>
</dbReference>
<keyword evidence="2" id="KW-1185">Reference proteome</keyword>
<gene>
    <name evidence="1" type="ORF">ARMSODRAFT_60755</name>
</gene>
<accession>A0A2H3CQ91</accession>
<name>A0A2H3CQ91_9AGAR</name>
<sequence>MSSRKLQMSRTRSSRFLVDNLASPSKVLLILLLRGLDPGLILRGPEPDSGLKTSSSLIALGIWLVFGCRAEKASA</sequence>
<dbReference type="Proteomes" id="UP000218334">
    <property type="component" value="Unassembled WGS sequence"/>
</dbReference>
<protein>
    <submittedName>
        <fullName evidence="1">Uncharacterized protein</fullName>
    </submittedName>
</protein>
<evidence type="ECO:0000313" key="2">
    <source>
        <dbReference type="Proteomes" id="UP000218334"/>
    </source>
</evidence>
<proteinExistence type="predicted"/>
<organism evidence="1 2">
    <name type="scientific">Armillaria solidipes</name>
    <dbReference type="NCBI Taxonomy" id="1076256"/>
    <lineage>
        <taxon>Eukaryota</taxon>
        <taxon>Fungi</taxon>
        <taxon>Dikarya</taxon>
        <taxon>Basidiomycota</taxon>
        <taxon>Agaricomycotina</taxon>
        <taxon>Agaricomycetes</taxon>
        <taxon>Agaricomycetidae</taxon>
        <taxon>Agaricales</taxon>
        <taxon>Marasmiineae</taxon>
        <taxon>Physalacriaceae</taxon>
        <taxon>Armillaria</taxon>
    </lineage>
</organism>
<reference evidence="2" key="1">
    <citation type="journal article" date="2017" name="Nat. Ecol. Evol.">
        <title>Genome expansion and lineage-specific genetic innovations in the forest pathogenic fungi Armillaria.</title>
        <authorList>
            <person name="Sipos G."/>
            <person name="Prasanna A.N."/>
            <person name="Walter M.C."/>
            <person name="O'Connor E."/>
            <person name="Balint B."/>
            <person name="Krizsan K."/>
            <person name="Kiss B."/>
            <person name="Hess J."/>
            <person name="Varga T."/>
            <person name="Slot J."/>
            <person name="Riley R."/>
            <person name="Boka B."/>
            <person name="Rigling D."/>
            <person name="Barry K."/>
            <person name="Lee J."/>
            <person name="Mihaltcheva S."/>
            <person name="LaButti K."/>
            <person name="Lipzen A."/>
            <person name="Waldron R."/>
            <person name="Moloney N.M."/>
            <person name="Sperisen C."/>
            <person name="Kredics L."/>
            <person name="Vagvoelgyi C."/>
            <person name="Patrignani A."/>
            <person name="Fitzpatrick D."/>
            <person name="Nagy I."/>
            <person name="Doyle S."/>
            <person name="Anderson J.B."/>
            <person name="Grigoriev I.V."/>
            <person name="Gueldener U."/>
            <person name="Muensterkoetter M."/>
            <person name="Nagy L.G."/>
        </authorList>
    </citation>
    <scope>NUCLEOTIDE SEQUENCE [LARGE SCALE GENOMIC DNA]</scope>
    <source>
        <strain evidence="2">28-4</strain>
    </source>
</reference>
<dbReference type="AlphaFoldDB" id="A0A2H3CQ91"/>
<evidence type="ECO:0000313" key="1">
    <source>
        <dbReference type="EMBL" id="PBK78917.1"/>
    </source>
</evidence>